<dbReference type="AntiFam" id="ANF00226">
    <property type="entry name" value="Shadow ORF (opposite pknB)"/>
</dbReference>
<sequence>MVVAAVVVGAAVVPSPVSRSASHVPPPDQQQHGHQRGEDQRRPGPAPGRGRRDRGPGRGSRRERCRAGGRGRGGREVGAGGVPGRRRHRLERRPGGQDGGDVAVGPGRDRGQGVADLGHRRPPGRVGGEHPLQHRGQRARAHRRVELPGGDPVQLLQGVAAAAEGRVALQSGEQRGAQRPDVAGRAGLLAAGHLGGQEGRGAGDHAGLGQPDVAGGVRDAEVGDLDQALEPVALTHEHVAGLHVPVHDPGGVRGHQGVGQLGADLGDLLHRQHAVGGQHRGQAARGQVLHDQPRRAAVVDHVVDADRVRVGDPGGDPALAHRAGPLLGRGLRRHADRQHDLLDRDLPTQPFVGGQPDRTHAAAGDAAVEAVAAGHPVPRSDLGGGRHRRDATAVRTPARRSGGRTRPAPPRAARRTARRAPSPCRWAGRRTTGPRSGARRSCG</sequence>
<feature type="region of interest" description="Disordered" evidence="1">
    <location>
        <begin position="11"/>
        <end position="137"/>
    </location>
</feature>
<feature type="region of interest" description="Disordered" evidence="1">
    <location>
        <begin position="344"/>
        <end position="443"/>
    </location>
</feature>
<proteinExistence type="predicted"/>
<evidence type="ECO:0000313" key="2">
    <source>
        <dbReference type="EMBL" id="CAB4925629.1"/>
    </source>
</evidence>
<dbReference type="EMBL" id="CAFBMQ010000290">
    <property type="protein sequence ID" value="CAB4925629.1"/>
    <property type="molecule type" value="Genomic_DNA"/>
</dbReference>
<feature type="region of interest" description="Disordered" evidence="1">
    <location>
        <begin position="193"/>
        <end position="217"/>
    </location>
</feature>
<organism evidence="2">
    <name type="scientific">freshwater metagenome</name>
    <dbReference type="NCBI Taxonomy" id="449393"/>
    <lineage>
        <taxon>unclassified sequences</taxon>
        <taxon>metagenomes</taxon>
        <taxon>ecological metagenomes</taxon>
    </lineage>
</organism>
<evidence type="ECO:0000256" key="1">
    <source>
        <dbReference type="SAM" id="MobiDB-lite"/>
    </source>
</evidence>
<accession>A0A6J7I4M3</accession>
<name>A0A6J7I4M3_9ZZZZ</name>
<protein>
    <submittedName>
        <fullName evidence="2">Unannotated protein</fullName>
    </submittedName>
</protein>
<feature type="compositionally biased region" description="Gly residues" evidence="1">
    <location>
        <begin position="70"/>
        <end position="83"/>
    </location>
</feature>
<feature type="compositionally biased region" description="Gly residues" evidence="1">
    <location>
        <begin position="193"/>
        <end position="206"/>
    </location>
</feature>
<gene>
    <name evidence="2" type="ORF">UFOPK3609_01646</name>
</gene>
<dbReference type="AlphaFoldDB" id="A0A6J7I4M3"/>
<reference evidence="2" key="1">
    <citation type="submission" date="2020-05" db="EMBL/GenBank/DDBJ databases">
        <authorList>
            <person name="Chiriac C."/>
            <person name="Salcher M."/>
            <person name="Ghai R."/>
            <person name="Kavagutti S V."/>
        </authorList>
    </citation>
    <scope>NUCLEOTIDE SEQUENCE</scope>
</reference>
<feature type="compositionally biased region" description="Low complexity" evidence="1">
    <location>
        <begin position="11"/>
        <end position="23"/>
    </location>
</feature>
<feature type="compositionally biased region" description="Low complexity" evidence="1">
    <location>
        <begin position="361"/>
        <end position="374"/>
    </location>
</feature>
<feature type="compositionally biased region" description="Basic and acidic residues" evidence="1">
    <location>
        <begin position="53"/>
        <end position="66"/>
    </location>
</feature>